<dbReference type="InterPro" id="IPR000871">
    <property type="entry name" value="Beta-lactam_class-A"/>
</dbReference>
<dbReference type="RefSeq" id="WP_377930986.1">
    <property type="nucleotide sequence ID" value="NZ_JBHUEM010000057.1"/>
</dbReference>
<proteinExistence type="predicted"/>
<evidence type="ECO:0000313" key="3">
    <source>
        <dbReference type="Proteomes" id="UP001597214"/>
    </source>
</evidence>
<gene>
    <name evidence="2" type="ORF">ACFSCX_25015</name>
</gene>
<dbReference type="Gene3D" id="3.40.710.10">
    <property type="entry name" value="DD-peptidase/beta-lactamase superfamily"/>
    <property type="match status" value="1"/>
</dbReference>
<keyword evidence="3" id="KW-1185">Reference proteome</keyword>
<protein>
    <submittedName>
        <fullName evidence="2">Serine hydrolase</fullName>
    </submittedName>
</protein>
<feature type="domain" description="Beta-lactamase class A catalytic" evidence="1">
    <location>
        <begin position="10"/>
        <end position="219"/>
    </location>
</feature>
<dbReference type="SUPFAM" id="SSF56601">
    <property type="entry name" value="beta-lactamase/transpeptidase-like"/>
    <property type="match status" value="1"/>
</dbReference>
<dbReference type="Pfam" id="PF13354">
    <property type="entry name" value="Beta-lactamase2"/>
    <property type="match status" value="1"/>
</dbReference>
<evidence type="ECO:0000313" key="2">
    <source>
        <dbReference type="EMBL" id="MFD1739733.1"/>
    </source>
</evidence>
<dbReference type="PANTHER" id="PTHR35333:SF3">
    <property type="entry name" value="BETA-LACTAMASE-TYPE TRANSPEPTIDASE FOLD CONTAINING PROTEIN"/>
    <property type="match status" value="1"/>
</dbReference>
<dbReference type="EMBL" id="JBHUEM010000057">
    <property type="protein sequence ID" value="MFD1739733.1"/>
    <property type="molecule type" value="Genomic_DNA"/>
</dbReference>
<name>A0ABW4LYT6_9BACI</name>
<evidence type="ECO:0000259" key="1">
    <source>
        <dbReference type="Pfam" id="PF13354"/>
    </source>
</evidence>
<dbReference type="GO" id="GO:0016787">
    <property type="term" value="F:hydrolase activity"/>
    <property type="evidence" value="ECO:0007669"/>
    <property type="project" value="UniProtKB-KW"/>
</dbReference>
<organism evidence="2 3">
    <name type="scientific">Bacillus salitolerans</name>
    <dbReference type="NCBI Taxonomy" id="1437434"/>
    <lineage>
        <taxon>Bacteria</taxon>
        <taxon>Bacillati</taxon>
        <taxon>Bacillota</taxon>
        <taxon>Bacilli</taxon>
        <taxon>Bacillales</taxon>
        <taxon>Bacillaceae</taxon>
        <taxon>Bacillus</taxon>
    </lineage>
</organism>
<dbReference type="InterPro" id="IPR012338">
    <property type="entry name" value="Beta-lactam/transpept-like"/>
</dbReference>
<dbReference type="PANTHER" id="PTHR35333">
    <property type="entry name" value="BETA-LACTAMASE"/>
    <property type="match status" value="1"/>
</dbReference>
<sequence length="309" mass="35336">MGRGKPKCDASTVKIIVAIEDARQASEGIINPNETVSTKELNTFFIPKTDGGAHEGWIKHLTNSGIDLQHIPLSEVAKGMISYSSNANTEYLMSLLGLDHIEHLLQSLHVANHDSLYPIVSALFIPEHLKKERNLSKKELVAVLNRMEMEEYRRLAIDIHNSWLKQPLTEQEKKLLLKDLNMDIQRIWSDRLPGATAQDYVSIMRKLNNKSYFEQRVYDYLDPVMEQLMENPSNRQWLVHAGQKGGSTAFVLTNSMYATDKEGNETELAFFSNDLTSFEQAKLSKNLHGFQLKFLTDEDFRAQVKRELE</sequence>
<keyword evidence="2" id="KW-0378">Hydrolase</keyword>
<dbReference type="InterPro" id="IPR045155">
    <property type="entry name" value="Beta-lactam_cat"/>
</dbReference>
<comment type="caution">
    <text evidence="2">The sequence shown here is derived from an EMBL/GenBank/DDBJ whole genome shotgun (WGS) entry which is preliminary data.</text>
</comment>
<reference evidence="3" key="1">
    <citation type="journal article" date="2019" name="Int. J. Syst. Evol. Microbiol.">
        <title>The Global Catalogue of Microorganisms (GCM) 10K type strain sequencing project: providing services to taxonomists for standard genome sequencing and annotation.</title>
        <authorList>
            <consortium name="The Broad Institute Genomics Platform"/>
            <consortium name="The Broad Institute Genome Sequencing Center for Infectious Disease"/>
            <person name="Wu L."/>
            <person name="Ma J."/>
        </authorList>
    </citation>
    <scope>NUCLEOTIDE SEQUENCE [LARGE SCALE GENOMIC DNA]</scope>
    <source>
        <strain evidence="3">CCUG 49339</strain>
    </source>
</reference>
<dbReference type="Proteomes" id="UP001597214">
    <property type="component" value="Unassembled WGS sequence"/>
</dbReference>
<accession>A0ABW4LYT6</accession>